<feature type="binding site" evidence="6">
    <location>
        <position position="180"/>
    </location>
    <ligand>
        <name>S-adenosyl-L-methionine</name>
        <dbReference type="ChEBI" id="CHEBI:59789"/>
    </ligand>
</feature>
<dbReference type="PROSITE" id="PS51686">
    <property type="entry name" value="SAM_MT_RSMB_NOP"/>
    <property type="match status" value="1"/>
</dbReference>
<reference evidence="9" key="2">
    <citation type="submission" date="2021-04" db="EMBL/GenBank/DDBJ databases">
        <authorList>
            <person name="Gilroy R."/>
        </authorList>
    </citation>
    <scope>NUCLEOTIDE SEQUENCE</scope>
    <source>
        <strain evidence="9">ChiBcec6-4105</strain>
    </source>
</reference>
<evidence type="ECO:0000256" key="1">
    <source>
        <dbReference type="ARBA" id="ARBA00022490"/>
    </source>
</evidence>
<evidence type="ECO:0000259" key="8">
    <source>
        <dbReference type="PROSITE" id="PS51686"/>
    </source>
</evidence>
<evidence type="ECO:0000256" key="3">
    <source>
        <dbReference type="ARBA" id="ARBA00022679"/>
    </source>
</evidence>
<evidence type="ECO:0000256" key="7">
    <source>
        <dbReference type="SAM" id="MobiDB-lite"/>
    </source>
</evidence>
<dbReference type="CDD" id="cd21147">
    <property type="entry name" value="RsmF_methylt_CTD1"/>
    <property type="match status" value="1"/>
</dbReference>
<feature type="region of interest" description="Disordered" evidence="7">
    <location>
        <begin position="310"/>
        <end position="339"/>
    </location>
</feature>
<evidence type="ECO:0000313" key="9">
    <source>
        <dbReference type="EMBL" id="HJD29907.1"/>
    </source>
</evidence>
<feature type="binding site" evidence="6">
    <location>
        <begin position="111"/>
        <end position="117"/>
    </location>
    <ligand>
        <name>S-adenosyl-L-methionine</name>
        <dbReference type="ChEBI" id="CHEBI:59789"/>
    </ligand>
</feature>
<protein>
    <submittedName>
        <fullName evidence="9">RsmB/NOP family class I SAM-dependent RNA methyltransferase</fullName>
    </submittedName>
</protein>
<dbReference type="CDD" id="cd02440">
    <property type="entry name" value="AdoMet_MTases"/>
    <property type="match status" value="1"/>
</dbReference>
<dbReference type="InterPro" id="IPR001678">
    <property type="entry name" value="MeTrfase_RsmB-F_NOP2_dom"/>
</dbReference>
<gene>
    <name evidence="9" type="ORF">H9914_13090</name>
</gene>
<evidence type="ECO:0000256" key="4">
    <source>
        <dbReference type="ARBA" id="ARBA00022691"/>
    </source>
</evidence>
<organism evidence="9 10">
    <name type="scientific">Candidatus Blautia avicola</name>
    <dbReference type="NCBI Taxonomy" id="2838483"/>
    <lineage>
        <taxon>Bacteria</taxon>
        <taxon>Bacillati</taxon>
        <taxon>Bacillota</taxon>
        <taxon>Clostridia</taxon>
        <taxon>Lachnospirales</taxon>
        <taxon>Lachnospiraceae</taxon>
        <taxon>Blautia</taxon>
    </lineage>
</organism>
<comment type="caution">
    <text evidence="9">The sequence shown here is derived from an EMBL/GenBank/DDBJ whole genome shotgun (WGS) entry which is preliminary data.</text>
</comment>
<dbReference type="InterPro" id="IPR049560">
    <property type="entry name" value="MeTrfase_RsmB-F_NOP2_cat"/>
</dbReference>
<proteinExistence type="inferred from homology"/>
<dbReference type="InterPro" id="IPR023267">
    <property type="entry name" value="RCMT"/>
</dbReference>
<accession>A0A9D2TY98</accession>
<dbReference type="Pfam" id="PF17125">
    <property type="entry name" value="Methyltr_RsmF_N"/>
    <property type="match status" value="1"/>
</dbReference>
<dbReference type="Gene3D" id="3.30.70.1170">
    <property type="entry name" value="Sun protein, domain 3"/>
    <property type="match status" value="1"/>
</dbReference>
<dbReference type="PRINTS" id="PR02008">
    <property type="entry name" value="RCMTFAMILY"/>
</dbReference>
<dbReference type="InterPro" id="IPR031340">
    <property type="entry name" value="RsmF_methylt_CI"/>
</dbReference>
<feature type="domain" description="SAM-dependent MTase RsmB/NOP-type" evidence="8">
    <location>
        <begin position="24"/>
        <end position="303"/>
    </location>
</feature>
<dbReference type="GO" id="GO:0003723">
    <property type="term" value="F:RNA binding"/>
    <property type="evidence" value="ECO:0007669"/>
    <property type="project" value="UniProtKB-UniRule"/>
</dbReference>
<dbReference type="AlphaFoldDB" id="A0A9D2TY98"/>
<dbReference type="SUPFAM" id="SSF53335">
    <property type="entry name" value="S-adenosyl-L-methionine-dependent methyltransferases"/>
    <property type="match status" value="1"/>
</dbReference>
<sequence length="482" mass="54046">MNTQLPQAFLERMEEMLKEEFPAFLESYQAPRQFGLRINTKKISTEKFLEISPFHLTPIPWIENGFFYGSEDRPSRHPYYQAGLYYLQEPSAMTPASRLPVVPGERVLDLCAAPGGKATELGSRLKGRGLLVANDISSSRAKALMRNLELWGIENSLVTTETPKRLSQVFPEYFHKILIDAPCSGEGMFRKDPDVAKTWDSSRPAYFSSQQKEIVARGISMLRPGGMLLYSTCTFSPQENEGVISFILENFPQMELLDIPGYRGFSKGCPQWGNGDPRLEKCVRIFPHHMEGEGHFLALLTKKEEGNPGLTLENTRDIFQSPAPSRSRKEKGAPQKTSGLDKASRILLEEFFREVSLPLDTSRLEVRNAHVYALPGAGPESVKGLKFLRWGLYLGELKKNRFEPGQPLAMALSAGDYPRVLNLSSSDQRILRYLGGETLLLEPPETAKGPGWYLVCADGYSLGWGKVSGNLLKNKYPAGWRC</sequence>
<evidence type="ECO:0000256" key="6">
    <source>
        <dbReference type="PROSITE-ProRule" id="PRU01023"/>
    </source>
</evidence>
<feature type="binding site" evidence="6">
    <location>
        <position position="135"/>
    </location>
    <ligand>
        <name>S-adenosyl-L-methionine</name>
        <dbReference type="ChEBI" id="CHEBI:59789"/>
    </ligand>
</feature>
<dbReference type="InterPro" id="IPR031341">
    <property type="entry name" value="Methyltr_RsmF_N"/>
</dbReference>
<keyword evidence="1" id="KW-0963">Cytoplasm</keyword>
<name>A0A9D2TY98_9FIRM</name>
<dbReference type="Pfam" id="PF17126">
    <property type="entry name" value="RsmF_methylt_CI"/>
    <property type="match status" value="1"/>
</dbReference>
<keyword evidence="4 6" id="KW-0949">S-adenosyl-L-methionine</keyword>
<dbReference type="InterPro" id="IPR027391">
    <property type="entry name" value="Nol1_Nop2_Fmu_2"/>
</dbReference>
<dbReference type="Gene3D" id="3.40.50.150">
    <property type="entry name" value="Vaccinia Virus protein VP39"/>
    <property type="match status" value="1"/>
</dbReference>
<comment type="caution">
    <text evidence="6">Lacks conserved residue(s) required for the propagation of feature annotation.</text>
</comment>
<keyword evidence="2 6" id="KW-0489">Methyltransferase</keyword>
<dbReference type="GO" id="GO:0001510">
    <property type="term" value="P:RNA methylation"/>
    <property type="evidence" value="ECO:0007669"/>
    <property type="project" value="InterPro"/>
</dbReference>
<keyword evidence="3 6" id="KW-0808">Transferase</keyword>
<comment type="similarity">
    <text evidence="6">Belongs to the class I-like SAM-binding methyltransferase superfamily. RsmB/NOP family.</text>
</comment>
<dbReference type="EMBL" id="DWUY01000290">
    <property type="protein sequence ID" value="HJD29907.1"/>
    <property type="molecule type" value="Genomic_DNA"/>
</dbReference>
<keyword evidence="5 6" id="KW-0694">RNA-binding</keyword>
<dbReference type="Proteomes" id="UP000823892">
    <property type="component" value="Unassembled WGS sequence"/>
</dbReference>
<reference evidence="9" key="1">
    <citation type="journal article" date="2021" name="PeerJ">
        <title>Extensive microbial diversity within the chicken gut microbiome revealed by metagenomics and culture.</title>
        <authorList>
            <person name="Gilroy R."/>
            <person name="Ravi A."/>
            <person name="Getino M."/>
            <person name="Pursley I."/>
            <person name="Horton D.L."/>
            <person name="Alikhan N.F."/>
            <person name="Baker D."/>
            <person name="Gharbi K."/>
            <person name="Hall N."/>
            <person name="Watson M."/>
            <person name="Adriaenssens E.M."/>
            <person name="Foster-Nyarko E."/>
            <person name="Jarju S."/>
            <person name="Secka A."/>
            <person name="Antonio M."/>
            <person name="Oren A."/>
            <person name="Chaudhuri R.R."/>
            <person name="La Ragione R."/>
            <person name="Hildebrand F."/>
            <person name="Pallen M.J."/>
        </authorList>
    </citation>
    <scope>NUCLEOTIDE SEQUENCE</scope>
    <source>
        <strain evidence="9">ChiBcec6-4105</strain>
    </source>
</reference>
<dbReference type="Pfam" id="PF13636">
    <property type="entry name" value="Methyltranf_PUA"/>
    <property type="match status" value="1"/>
</dbReference>
<dbReference type="PANTHER" id="PTHR22807">
    <property type="entry name" value="NOP2 YEAST -RELATED NOL1/NOP2/FMU SUN DOMAIN-CONTAINING"/>
    <property type="match status" value="1"/>
</dbReference>
<dbReference type="Gene3D" id="2.30.130.60">
    <property type="match status" value="1"/>
</dbReference>
<dbReference type="InterPro" id="IPR029063">
    <property type="entry name" value="SAM-dependent_MTases_sf"/>
</dbReference>
<dbReference type="PANTHER" id="PTHR22807:SF30">
    <property type="entry name" value="28S RRNA (CYTOSINE(4447)-C(5))-METHYLTRANSFERASE-RELATED"/>
    <property type="match status" value="1"/>
</dbReference>
<dbReference type="Pfam" id="PF01189">
    <property type="entry name" value="Methyltr_RsmB-F"/>
    <property type="match status" value="1"/>
</dbReference>
<dbReference type="GO" id="GO:0008173">
    <property type="term" value="F:RNA methyltransferase activity"/>
    <property type="evidence" value="ECO:0007669"/>
    <property type="project" value="InterPro"/>
</dbReference>
<evidence type="ECO:0000313" key="10">
    <source>
        <dbReference type="Proteomes" id="UP000823892"/>
    </source>
</evidence>
<evidence type="ECO:0000256" key="5">
    <source>
        <dbReference type="ARBA" id="ARBA00022884"/>
    </source>
</evidence>
<feature type="active site" description="Nucleophile" evidence="6">
    <location>
        <position position="233"/>
    </location>
</feature>
<evidence type="ECO:0000256" key="2">
    <source>
        <dbReference type="ARBA" id="ARBA00022603"/>
    </source>
</evidence>